<name>A0A0J5X6J3_BURCE</name>
<dbReference type="RefSeq" id="WP_048242657.1">
    <property type="nucleotide sequence ID" value="NZ_LDWR01000004.1"/>
</dbReference>
<protein>
    <submittedName>
        <fullName evidence="1">Uncharacterized protein</fullName>
    </submittedName>
</protein>
<proteinExistence type="predicted"/>
<dbReference type="Proteomes" id="UP000036338">
    <property type="component" value="Unassembled WGS sequence"/>
</dbReference>
<dbReference type="EMBL" id="LDWR01000004">
    <property type="protein sequence ID" value="KML62769.1"/>
    <property type="molecule type" value="Genomic_DNA"/>
</dbReference>
<sequence>MADGQQEKNVLGAGSGMLTPTGYKDRPKVDINICDKHVTPAADAVIGTCTFYYQPLHGEYWETVEKVSKSSIWETVKTFATSWDPWKDKEVARRLLHRREDLIKLGSTNSDWSRHGNFMMRHIGCGHKPPGYYVSYGYYYCSNYGAKLAPRLTDTGKAWLASARWFLQHYMEQGLQQNMRGDTISIRGKKANSGTCAMNVPQYSLELDDYTFKTFAFKTHPLAYLDGGLAGLGPLDMVKILGEPNTQEWGDVRTLYQAYDSGVGVSKQYIDNTVDYAKAAGNAASNAVNEHVVDPVARALDKLMSK</sequence>
<comment type="caution">
    <text evidence="1">The sequence shown here is derived from an EMBL/GenBank/DDBJ whole genome shotgun (WGS) entry which is preliminary data.</text>
</comment>
<evidence type="ECO:0000313" key="2">
    <source>
        <dbReference type="Proteomes" id="UP000036338"/>
    </source>
</evidence>
<reference evidence="1 2" key="1">
    <citation type="submission" date="2015-05" db="EMBL/GenBank/DDBJ databases">
        <title>Draft genome of Burkholderia cepacia LK29.</title>
        <authorList>
            <person name="Chan X.Y."/>
        </authorList>
    </citation>
    <scope>NUCLEOTIDE SEQUENCE [LARGE SCALE GENOMIC DNA]</scope>
    <source>
        <strain evidence="1 2">LK29</strain>
    </source>
</reference>
<organism evidence="1 2">
    <name type="scientific">Burkholderia cepacia</name>
    <name type="common">Pseudomonas cepacia</name>
    <dbReference type="NCBI Taxonomy" id="292"/>
    <lineage>
        <taxon>Bacteria</taxon>
        <taxon>Pseudomonadati</taxon>
        <taxon>Pseudomonadota</taxon>
        <taxon>Betaproteobacteria</taxon>
        <taxon>Burkholderiales</taxon>
        <taxon>Burkholderiaceae</taxon>
        <taxon>Burkholderia</taxon>
        <taxon>Burkholderia cepacia complex</taxon>
    </lineage>
</organism>
<accession>A0A0J5X6J3</accession>
<dbReference type="AlphaFoldDB" id="A0A0J5X6J3"/>
<gene>
    <name evidence="1" type="ORF">VL15_01185</name>
</gene>
<dbReference type="PATRIC" id="fig|292.27.peg.4481"/>
<evidence type="ECO:0000313" key="1">
    <source>
        <dbReference type="EMBL" id="KML62769.1"/>
    </source>
</evidence>